<sequence>MTPLTIYKEENGVLTEVFPKYVDGDTFKEEIDHFVDCVRTKQQPVIDGEQGYEMLKMLLGIYESSKKQKEIVF</sequence>
<reference evidence="1" key="1">
    <citation type="submission" date="2022-06" db="EMBL/GenBank/DDBJ databases">
        <title>Aquibacillus sp. a new bacterium isolated from soil saline samples.</title>
        <authorList>
            <person name="Galisteo C."/>
            <person name="De La Haba R."/>
            <person name="Sanchez-Porro C."/>
            <person name="Ventosa A."/>
        </authorList>
    </citation>
    <scope>NUCLEOTIDE SEQUENCE</scope>
    <source>
        <strain evidence="1">3ASR75-11</strain>
    </source>
</reference>
<proteinExistence type="predicted"/>
<keyword evidence="2" id="KW-1185">Reference proteome</keyword>
<dbReference type="Proteomes" id="UP001145050">
    <property type="component" value="Unassembled WGS sequence"/>
</dbReference>
<protein>
    <recommendedName>
        <fullName evidence="3">Gfo/Idh/MocA-like oxidoreductase C-terminal domain-containing protein</fullName>
    </recommendedName>
</protein>
<evidence type="ECO:0000313" key="2">
    <source>
        <dbReference type="Proteomes" id="UP001145050"/>
    </source>
</evidence>
<dbReference type="EMBL" id="JAMQKB010000001">
    <property type="protein sequence ID" value="MDC3423133.1"/>
    <property type="molecule type" value="Genomic_DNA"/>
</dbReference>
<name>A0A9X3WQR3_9BACI</name>
<dbReference type="RefSeq" id="WP_272434789.1">
    <property type="nucleotide sequence ID" value="NZ_JAMQKB010000001.1"/>
</dbReference>
<dbReference type="AlphaFoldDB" id="A0A9X3WQR3"/>
<gene>
    <name evidence="1" type="ORF">NC797_01250</name>
</gene>
<organism evidence="1 2">
    <name type="scientific">Terrihalobacillus insolitus</name>
    <dbReference type="NCBI Taxonomy" id="2950438"/>
    <lineage>
        <taxon>Bacteria</taxon>
        <taxon>Bacillati</taxon>
        <taxon>Bacillota</taxon>
        <taxon>Bacilli</taxon>
        <taxon>Bacillales</taxon>
        <taxon>Bacillaceae</taxon>
        <taxon>Terrihalobacillus</taxon>
    </lineage>
</organism>
<evidence type="ECO:0008006" key="3">
    <source>
        <dbReference type="Google" id="ProtNLM"/>
    </source>
</evidence>
<dbReference type="Gene3D" id="3.30.360.10">
    <property type="entry name" value="Dihydrodipicolinate Reductase, domain 2"/>
    <property type="match status" value="1"/>
</dbReference>
<evidence type="ECO:0000313" key="1">
    <source>
        <dbReference type="EMBL" id="MDC3423133.1"/>
    </source>
</evidence>
<comment type="caution">
    <text evidence="1">The sequence shown here is derived from an EMBL/GenBank/DDBJ whole genome shotgun (WGS) entry which is preliminary data.</text>
</comment>
<accession>A0A9X3WQR3</accession>